<evidence type="ECO:0000256" key="7">
    <source>
        <dbReference type="ARBA" id="ARBA00022840"/>
    </source>
</evidence>
<feature type="transmembrane region" description="Helical" evidence="11">
    <location>
        <begin position="254"/>
        <end position="279"/>
    </location>
</feature>
<feature type="domain" description="ABC transporter" evidence="12">
    <location>
        <begin position="1301"/>
        <end position="1554"/>
    </location>
</feature>
<evidence type="ECO:0000256" key="3">
    <source>
        <dbReference type="ARBA" id="ARBA00022448"/>
    </source>
</evidence>
<feature type="region of interest" description="Disordered" evidence="10">
    <location>
        <begin position="1724"/>
        <end position="1744"/>
    </location>
</feature>
<feature type="transmembrane region" description="Helical" evidence="11">
    <location>
        <begin position="1770"/>
        <end position="1789"/>
    </location>
</feature>
<dbReference type="GO" id="GO:0140359">
    <property type="term" value="F:ABC-type transporter activity"/>
    <property type="evidence" value="ECO:0007669"/>
    <property type="project" value="InterPro"/>
</dbReference>
<keyword evidence="8 11" id="KW-1133">Transmembrane helix</keyword>
<feature type="transmembrane region" description="Helical" evidence="11">
    <location>
        <begin position="1050"/>
        <end position="1072"/>
    </location>
</feature>
<comment type="subcellular location">
    <subcellularLocation>
        <location evidence="1">Membrane</location>
        <topology evidence="1">Multi-pass membrane protein</topology>
    </subcellularLocation>
</comment>
<reference evidence="14" key="1">
    <citation type="submission" date="2016-11" db="UniProtKB">
        <authorList>
            <consortium name="WormBaseParasite"/>
        </authorList>
    </citation>
    <scope>IDENTIFICATION</scope>
</reference>
<feature type="region of interest" description="Disordered" evidence="10">
    <location>
        <begin position="2170"/>
        <end position="2190"/>
    </location>
</feature>
<dbReference type="InterPro" id="IPR003439">
    <property type="entry name" value="ABC_transporter-like_ATP-bd"/>
</dbReference>
<dbReference type="SMART" id="SM00382">
    <property type="entry name" value="AAA"/>
    <property type="match status" value="4"/>
</dbReference>
<feature type="transmembrane region" description="Helical" evidence="11">
    <location>
        <begin position="849"/>
        <end position="869"/>
    </location>
</feature>
<accession>A0A1I8FUL6</accession>
<feature type="transmembrane region" description="Helical" evidence="11">
    <location>
        <begin position="2055"/>
        <end position="2077"/>
    </location>
</feature>
<dbReference type="InterPro" id="IPR013525">
    <property type="entry name" value="ABC2_TM"/>
</dbReference>
<dbReference type="Pfam" id="PF12698">
    <property type="entry name" value="ABC2_membrane_3"/>
    <property type="match status" value="1"/>
</dbReference>
<feature type="transmembrane region" description="Helical" evidence="11">
    <location>
        <begin position="2768"/>
        <end position="2790"/>
    </location>
</feature>
<proteinExistence type="inferred from homology"/>
<dbReference type="WBParaSite" id="maker-uti_cns_0000106-snap-gene-2.13-mRNA-1">
    <property type="protein sequence ID" value="maker-uti_cns_0000106-snap-gene-2.13-mRNA-1"/>
    <property type="gene ID" value="maker-uti_cns_0000106-snap-gene-2.13"/>
</dbReference>
<protein>
    <submittedName>
        <fullName evidence="14">ABC transporter domain-containing protein</fullName>
    </submittedName>
</protein>
<dbReference type="PANTHER" id="PTHR19229:SF36">
    <property type="entry name" value="ATP-BINDING CASSETTE SUB-FAMILY A MEMBER 2"/>
    <property type="match status" value="1"/>
</dbReference>
<feature type="transmembrane region" description="Helical" evidence="11">
    <location>
        <begin position="1947"/>
        <end position="1973"/>
    </location>
</feature>
<evidence type="ECO:0000256" key="2">
    <source>
        <dbReference type="ARBA" id="ARBA00008869"/>
    </source>
</evidence>
<feature type="transmembrane region" description="Helical" evidence="11">
    <location>
        <begin position="392"/>
        <end position="412"/>
    </location>
</feature>
<feature type="transmembrane region" description="Helical" evidence="11">
    <location>
        <begin position="2811"/>
        <end position="2840"/>
    </location>
</feature>
<evidence type="ECO:0000256" key="1">
    <source>
        <dbReference type="ARBA" id="ARBA00004141"/>
    </source>
</evidence>
<feature type="transmembrane region" description="Helical" evidence="11">
    <location>
        <begin position="1161"/>
        <end position="1182"/>
    </location>
</feature>
<evidence type="ECO:0000259" key="12">
    <source>
        <dbReference type="PROSITE" id="PS50893"/>
    </source>
</evidence>
<feature type="domain" description="ABC transporter" evidence="12">
    <location>
        <begin position="3027"/>
        <end position="3258"/>
    </location>
</feature>
<feature type="domain" description="ABC transporter" evidence="12">
    <location>
        <begin position="463"/>
        <end position="698"/>
    </location>
</feature>
<dbReference type="Gene3D" id="3.40.50.300">
    <property type="entry name" value="P-loop containing nucleotide triphosphate hydrolases"/>
    <property type="match status" value="4"/>
</dbReference>
<feature type="transmembrane region" description="Helical" evidence="11">
    <location>
        <begin position="2846"/>
        <end position="2870"/>
    </location>
</feature>
<keyword evidence="13" id="KW-1185">Reference proteome</keyword>
<feature type="transmembrane region" description="Helical" evidence="11">
    <location>
        <begin position="2907"/>
        <end position="2936"/>
    </location>
</feature>
<feature type="region of interest" description="Disordered" evidence="10">
    <location>
        <begin position="784"/>
        <end position="806"/>
    </location>
</feature>
<dbReference type="GO" id="GO:0016020">
    <property type="term" value="C:membrane"/>
    <property type="evidence" value="ECO:0007669"/>
    <property type="project" value="UniProtKB-SubCell"/>
</dbReference>
<keyword evidence="6" id="KW-0547">Nucleotide-binding</keyword>
<dbReference type="PROSITE" id="PS50893">
    <property type="entry name" value="ABC_TRANSPORTER_2"/>
    <property type="match status" value="4"/>
</dbReference>
<dbReference type="CDD" id="cd03263">
    <property type="entry name" value="ABC_subfamily_A"/>
    <property type="match status" value="1"/>
</dbReference>
<evidence type="ECO:0000256" key="11">
    <source>
        <dbReference type="SAM" id="Phobius"/>
    </source>
</evidence>
<evidence type="ECO:0000313" key="14">
    <source>
        <dbReference type="WBParaSite" id="maker-uti_cns_0000106-snap-gene-2.13-mRNA-1"/>
    </source>
</evidence>
<dbReference type="InterPro" id="IPR027417">
    <property type="entry name" value="P-loop_NTPase"/>
</dbReference>
<dbReference type="Proteomes" id="UP000095280">
    <property type="component" value="Unplaced"/>
</dbReference>
<evidence type="ECO:0000256" key="6">
    <source>
        <dbReference type="ARBA" id="ARBA00022741"/>
    </source>
</evidence>
<feature type="transmembrane region" description="Helical" evidence="11">
    <location>
        <begin position="1189"/>
        <end position="1208"/>
    </location>
</feature>
<evidence type="ECO:0000256" key="8">
    <source>
        <dbReference type="ARBA" id="ARBA00022989"/>
    </source>
</evidence>
<feature type="transmembrane region" description="Helical" evidence="11">
    <location>
        <begin position="1993"/>
        <end position="2017"/>
    </location>
</feature>
<evidence type="ECO:0000256" key="10">
    <source>
        <dbReference type="SAM" id="MobiDB-lite"/>
    </source>
</evidence>
<feature type="transmembrane region" description="Helical" evidence="11">
    <location>
        <begin position="1136"/>
        <end position="1155"/>
    </location>
</feature>
<feature type="transmembrane region" description="Helical" evidence="11">
    <location>
        <begin position="1110"/>
        <end position="1129"/>
    </location>
</feature>
<name>A0A1I8FUL6_9PLAT</name>
<evidence type="ECO:0000256" key="5">
    <source>
        <dbReference type="ARBA" id="ARBA00022737"/>
    </source>
</evidence>
<feature type="transmembrane region" description="Helical" evidence="11">
    <location>
        <begin position="2957"/>
        <end position="2979"/>
    </location>
</feature>
<feature type="transmembrane region" description="Helical" evidence="11">
    <location>
        <begin position="21"/>
        <end position="43"/>
    </location>
</feature>
<keyword evidence="5" id="KW-0677">Repeat</keyword>
<keyword evidence="7" id="KW-0067">ATP-binding</keyword>
<keyword evidence="4 11" id="KW-0812">Transmembrane</keyword>
<feature type="transmembrane region" description="Helical" evidence="11">
    <location>
        <begin position="2089"/>
        <end position="2113"/>
    </location>
</feature>
<keyword evidence="3" id="KW-0813">Transport</keyword>
<feature type="compositionally biased region" description="Polar residues" evidence="10">
    <location>
        <begin position="790"/>
        <end position="800"/>
    </location>
</feature>
<dbReference type="GO" id="GO:0005524">
    <property type="term" value="F:ATP binding"/>
    <property type="evidence" value="ECO:0007669"/>
    <property type="project" value="UniProtKB-KW"/>
</dbReference>
<organism evidence="13 14">
    <name type="scientific">Macrostomum lignano</name>
    <dbReference type="NCBI Taxonomy" id="282301"/>
    <lineage>
        <taxon>Eukaryota</taxon>
        <taxon>Metazoa</taxon>
        <taxon>Spiralia</taxon>
        <taxon>Lophotrochozoa</taxon>
        <taxon>Platyhelminthes</taxon>
        <taxon>Rhabditophora</taxon>
        <taxon>Macrostomorpha</taxon>
        <taxon>Macrostomida</taxon>
        <taxon>Macrostomidae</taxon>
        <taxon>Macrostomum</taxon>
    </lineage>
</organism>
<dbReference type="GO" id="GO:0016887">
    <property type="term" value="F:ATP hydrolysis activity"/>
    <property type="evidence" value="ECO:0007669"/>
    <property type="project" value="InterPro"/>
</dbReference>
<feature type="transmembrane region" description="Helical" evidence="11">
    <location>
        <begin position="2119"/>
        <end position="2142"/>
    </location>
</feature>
<feature type="transmembrane region" description="Helical" evidence="11">
    <location>
        <begin position="2029"/>
        <end position="2049"/>
    </location>
</feature>
<keyword evidence="9 11" id="KW-0472">Membrane</keyword>
<dbReference type="InterPro" id="IPR003593">
    <property type="entry name" value="AAA+_ATPase"/>
</dbReference>
<feature type="domain" description="ABC transporter" evidence="12">
    <location>
        <begin position="2181"/>
        <end position="2417"/>
    </location>
</feature>
<feature type="transmembrane region" description="Helical" evidence="11">
    <location>
        <begin position="210"/>
        <end position="233"/>
    </location>
</feature>
<evidence type="ECO:0000256" key="9">
    <source>
        <dbReference type="ARBA" id="ARBA00023136"/>
    </source>
</evidence>
<feature type="transmembrane region" description="Helical" evidence="11">
    <location>
        <begin position="322"/>
        <end position="340"/>
    </location>
</feature>
<dbReference type="Pfam" id="PF00005">
    <property type="entry name" value="ABC_tran"/>
    <property type="match status" value="4"/>
</dbReference>
<evidence type="ECO:0000256" key="4">
    <source>
        <dbReference type="ARBA" id="ARBA00022692"/>
    </source>
</evidence>
<evidence type="ECO:0000313" key="13">
    <source>
        <dbReference type="Proteomes" id="UP000095280"/>
    </source>
</evidence>
<dbReference type="PANTHER" id="PTHR19229">
    <property type="entry name" value="ATP-BINDING CASSETTE TRANSPORTER SUBFAMILY A ABCA"/>
    <property type="match status" value="1"/>
</dbReference>
<comment type="similarity">
    <text evidence="2">Belongs to the ABC transporter superfamily. ABCA family.</text>
</comment>
<dbReference type="SUPFAM" id="SSF52540">
    <property type="entry name" value="P-loop containing nucleoside triphosphate hydrolases"/>
    <property type="match status" value="5"/>
</dbReference>
<feature type="transmembrane region" description="Helical" evidence="11">
    <location>
        <begin position="1241"/>
        <end position="1261"/>
    </location>
</feature>
<dbReference type="InterPro" id="IPR026082">
    <property type="entry name" value="ABCA"/>
</dbReference>
<feature type="transmembrane region" description="Helical" evidence="11">
    <location>
        <begin position="291"/>
        <end position="315"/>
    </location>
</feature>
<sequence length="3372" mass="375939">MASFFNQYILLLLILCKLKGLKFLLMALLIACAFSNHFIYGIVRLAISSIQIENFQTVAPGDVAKRTVILGNWDHFQQEKSIIEHYYSAGGLNKIEVTFNNCRRDDDCKQAFFSALVGRMSEKFTSLVNFPDNGKSPAELLCQTRRGHELHCALLGSLLLMTQISQRLQRFGTVKMFQAIVDAQRELDLPEPATLCAKHPDFRTVMPYTITVQVILLLFSFCFYALVSTVACVCQLKDRGFLQMLFQRGLSVQAYWLTLWTVTIAELAIVSAALIVSYHSQCPAFYSASRLSAVFFAAIIHMACLASGILLLTILIRDSFQIGLVAVILTLLCVSVAVMLRTSQGLLKGKLKIIRHLSIVLAPGHMAERLQEALLKHVEYGDSNSYQDGWSAVSYCLLAFIIILTLYLDYVLPHGNGFRLPLLYLFMMGFWVRNRGVKVPTAGQEKSNYSKMETESEFQIPIVRLRNLVKRCSSRGDKNNWTSAIVESVTFYQDCIAAIVGHGKSGKTTIGNILSAIDSPDWGFVSINDCDISSSAARIHMKSFIGHCQQKNCLSHGLTLNDSIRLLLVSCKHTNCEVELDKFLEAFNLAEKRTATVGSMSSSERRLLCFVLALLGEPKLLVLDEPTRGLDPYMRRRIWNFLQEFKTDRCIIFITKHIDEAELLADRVLFTANGKVVCGGSVPFLQKLFTCGYKFNIELKIERLARAIMHDLRGRLKHIRSSSVCKSNIKLELSSMDSKLLSTVTAELERLSDHIQSMSLTSTSLREMFSKLRNQSSDEIATMLDPDPVQTESDASTTEKMSVLSGASRKQSVAGTVLSLTCSDPPPWPWVDSFATLMFVRLLRDRPKIARRLGAAAVLLALLIALAAMERMAKNDELQVHQLIGNASLAALPTLPTVCRLLMRTRSTLHADAFNSVSRSDTGNCFHPQSPTRKLNSMSKLSWQSFRAHYLSNPDMYKALLSYCKEASGCTSPYQIAYVSNTCTCPVEFNQIREVYTGSVIDYRHYSSHLMAEKALETFRHVLKYYAANFVKNGSNQGLMVNVVYDFRSMTIPTFGAFFQLLLIASMPAMLIEDIAEESKLRRILAIMGLSRVPYWLSIFLLHWTQCATVYVLSVAVLVSIISSGYLSLHYLVGIVLPTLLLGISSNQLLVHLISRLFDGSAAQVAASYYLVCSFSVLSLLAAQLSNRAGLALLFLLPPVASMSPTFYGSKLIFYALSYHRARTMSGVPDGAELYFGQTHLMYSVLAMLIHCALLCAVLVLTERHRKQSNALREQSRCDDSISRVQSVQEFIVRDDALLHVRHLRVTFSNGSAEAVKDLAFSAAAGEILGFVGPNGSGKSTILEALAGGLAGAECSGESLLRQPGEDWRECSCADPEGCVGFWPRWGGDRCFRSHCFINKTRSQITALEHLAFFARCRMPHMHRSQLALHVGELLRLVDLESACNTRVACLSSESTRLLCLAVAMLGNPTLLLLDGCASDGLDQQSRKAVQSAVRSWLAEKPDSRTVVLSSRSADEAEELCNSVGILNDGLLVHLDSTESFKQLHELHYFIDVQIDARRCLGNKKFDSELKEKLGKTPLKKYANSSLIESLPHRVTFVAKIDQPVWSAIRWLCQLHESAVIKLFTLRPMTLDRVYRQLIRTRLQRLKTSDLLADHSDDEDQTDEGRSLLQKGESRLPGELAGLLAQNTMDNNMHSYGQALHKQHHTTAQCAVVGESVMTTKPEVGSTSVQTPEHEARQKNNAQKLTAQERTQGRTIYLIKLLLRLKNIKFLWMVIVLVSAFSNYFIFPIVDSWMGNLAQTLSKIDAAEFYWSSLVMLQVHKYSLNFVQLMEMIKESQGSYSAAGKLIRMCNGTESCKKSLFYSLYGLYNTSLYTAYVDFAEPDAIPSITCQLAYGADLHCPFFGHVVSVTKSPVLYHGGNRFKEVNFFSLITHSQRTLRSDSSSMTIMLQTILVIVSTMFYFVVGTISCIVELKRNGFLAIMFHKGLPIRSYWAAVWSVTGVEVLLISFLLSLSIFLQCPGYYSISSMLLAFVAVFFQLSGMAALSLLLTVLEKSLFHISLTMTLIALCSCSFVLILRLLLHNVTVLKVAFLFIMPLSHVGEFLQAVLLSVILPDSVTAYHYLIVLFLIVFTIATIALTLYLDFILPSGNGMCLPYGYVTDRRFWTAGQREPSQSAVEDPLAGEELTDTPNFEPMTDGFNPIIRITHIYEGQITAIIGHNGSGKTTLLNILNGTDQSTSGRVSVNGLLMENWVNRLRLNRIIGICPQENSLCSSLTVGQTIELAQLSCGHSPETWEEEASRLFKALRLSSHRGSKVAELSSGFSRKLCTAVALIGDAKVLFLDEPTNGVDPVSRRLIWRLVQECKTKCSIILSTQAMDEADTLADRKIFLSGGSVLCAGSSLFLKSAFDCGFDFNVTLKQPSYVPLLIKQIQQEFAKVKVKNRLSTSLVFHLPATEINSLFVLAQSLERRSNWITAFGLLQASLYDIFMRLRDLRPSEVEKLFKEGRIGLLSADEEPDELEDQSSKPSQSRLAEMFTEMEKKICPSFLMRFRAIAYLNVLRVVRSRIRLATRIISPAVLLVLLLILAVVERGANNSKMILRNNLTNFGEAFSKGICLYREGDIVGDINASWCSVILKSHRLKVRGENFVKMQIPDGAQFYEYIQEPAQLDRIKAACNSPEDLVGCPIVFTDTWDASQLNSARKLYVGSFSTFERHNSFRDASVSMGAYTKFSRFIMAKKLGQEHPVSENAYKVMALTAYNFRSTFIPLYGAFVQLIIIAIVPATFLDDLMEDRDTKIKNQLSSMGVEDVQYWIIMFLVHWIQYAIIYLSSVVLIVVINFIGYGNSFYLVGVVLPTLVLGLSNNQLLVYILSSLLNKSNPVVSVMHLFFSIFLVFIILAAQLDNVFGIVLISVLPPFTAIALTFYGTKAIFYTLSYFELKRISEVKGGIRLVYFSQPHVLSSLIALAVHSVLLAVLMFFLDERATISQKIHSLIGSAETDFNKDSDSIGLKEETRSLTKERRNPDNMLEIRHLSAAYQSGNNVVSDVTLSTSPGEIFGLLGPNGAGKSTTLSVIVGDLRAKEGCCEVQVVNQWMASRLAARRGRIGYCPQYNPQYSDVTVREHLEFYASIIGAKESKDVIDVLLQCLCLTEHEKKTSKQLSYGFKRRLSLAAILLGNPCLLVIDEASTGVDPEGKRILWKAIQSLASRRNSIVVTTHSMEEAEALCHRVGVLNHGLLVGLGSVQELKSRFGLFYTLEVLVRTDRGNSAAVVATKRAVIVDAVSKKFPNTAVIEEFANRVIFSIPMSSIVRLSLALMWLAETRAAIGILYFSFYQMSLDQVFSRMILLHNRQLFGNADGSLSSIDDESVEQDDG</sequence>
<feature type="transmembrane region" description="Helical" evidence="11">
    <location>
        <begin position="2569"/>
        <end position="2589"/>
    </location>
</feature>
<feature type="transmembrane region" description="Helical" evidence="11">
    <location>
        <begin position="2882"/>
        <end position="2901"/>
    </location>
</feature>